<organism evidence="3 4">
    <name type="scientific">Ceutorhynchus assimilis</name>
    <name type="common">cabbage seed weevil</name>
    <dbReference type="NCBI Taxonomy" id="467358"/>
    <lineage>
        <taxon>Eukaryota</taxon>
        <taxon>Metazoa</taxon>
        <taxon>Ecdysozoa</taxon>
        <taxon>Arthropoda</taxon>
        <taxon>Hexapoda</taxon>
        <taxon>Insecta</taxon>
        <taxon>Pterygota</taxon>
        <taxon>Neoptera</taxon>
        <taxon>Endopterygota</taxon>
        <taxon>Coleoptera</taxon>
        <taxon>Polyphaga</taxon>
        <taxon>Cucujiformia</taxon>
        <taxon>Curculionidae</taxon>
        <taxon>Ceutorhynchinae</taxon>
        <taxon>Ceutorhynchus</taxon>
    </lineage>
</organism>
<accession>A0A9N9QR34</accession>
<evidence type="ECO:0000313" key="3">
    <source>
        <dbReference type="EMBL" id="CAG9769517.1"/>
    </source>
</evidence>
<evidence type="ECO:0000313" key="4">
    <source>
        <dbReference type="Proteomes" id="UP001152799"/>
    </source>
</evidence>
<proteinExistence type="predicted"/>
<evidence type="ECO:0000256" key="2">
    <source>
        <dbReference type="SAM" id="MobiDB-lite"/>
    </source>
</evidence>
<feature type="region of interest" description="Disordered" evidence="2">
    <location>
        <begin position="354"/>
        <end position="432"/>
    </location>
</feature>
<dbReference type="EMBL" id="OU892281">
    <property type="protein sequence ID" value="CAG9769517.1"/>
    <property type="molecule type" value="Genomic_DNA"/>
</dbReference>
<feature type="coiled-coil region" evidence="1">
    <location>
        <begin position="214"/>
        <end position="257"/>
    </location>
</feature>
<dbReference type="InterPro" id="IPR026703">
    <property type="entry name" value="ERICH2"/>
</dbReference>
<feature type="compositionally biased region" description="Polar residues" evidence="2">
    <location>
        <begin position="412"/>
        <end position="426"/>
    </location>
</feature>
<dbReference type="Proteomes" id="UP001152799">
    <property type="component" value="Chromosome 5"/>
</dbReference>
<protein>
    <submittedName>
        <fullName evidence="3">Uncharacterized protein</fullName>
    </submittedName>
</protein>
<keyword evidence="1" id="KW-0175">Coiled coil</keyword>
<name>A0A9N9QR34_9CUCU</name>
<keyword evidence="4" id="KW-1185">Reference proteome</keyword>
<evidence type="ECO:0000256" key="1">
    <source>
        <dbReference type="SAM" id="Coils"/>
    </source>
</evidence>
<sequence>MSIENLKQNKTFRCSARLKMTTEDNGNIGGILKPTSSSNEDLSEYTDADESISAPTEFLAEILFFAMASNRPLSNLQLQEILESDEFFEDLLVFDDSNEENIIPDLIKNPDETSIDGTIASRANISPTLVTTATDAILIHNNDIEEPEESCNRPDDEKNSPELIENNHIALNECITASEKTIQISERNDIHESYQSELFDDMVYENYQDGIIIVTELDTNNDNNEIEVETVENQNSANTVQQEADNTNSEVETMDDENLANNELEAEPMEIEAETQRYKEEKDTRKRNKKLREKGFFVSSNAKGLRYSTEILQTKHLNTVVCFFLVLQYEPNNATAKEFYPLILDKLKQNITLPNGNGGEEGSSNDSEDDESDANSSSASVSESSEDSSEGREEGEEEEEEIEQGANDKVSKGSSEGDGTTGSYSSLEDDEAENDQLTALVAKYQIDNVNFGNGNKICPTTHFASSNAYLKDNMYAVDNHFTDNQVPVQKTHFMTSSDSESPTEPCQTVAMLRARVVPNNI</sequence>
<reference evidence="3" key="1">
    <citation type="submission" date="2022-01" db="EMBL/GenBank/DDBJ databases">
        <authorList>
            <person name="King R."/>
        </authorList>
    </citation>
    <scope>NUCLEOTIDE SEQUENCE</scope>
</reference>
<gene>
    <name evidence="3" type="ORF">CEUTPL_LOCUS10024</name>
</gene>
<dbReference type="PANTHER" id="PTHR21520:SF2">
    <property type="entry name" value="GLUTAMATE-RICH PROTEIN 2"/>
    <property type="match status" value="1"/>
</dbReference>
<dbReference type="PANTHER" id="PTHR21520">
    <property type="entry name" value="GLUTAMATE-RICH PROTEIN 2"/>
    <property type="match status" value="1"/>
</dbReference>
<feature type="compositionally biased region" description="Acidic residues" evidence="2">
    <location>
        <begin position="384"/>
        <end position="403"/>
    </location>
</feature>
<feature type="compositionally biased region" description="Low complexity" evidence="2">
    <location>
        <begin position="374"/>
        <end position="383"/>
    </location>
</feature>
<dbReference type="AlphaFoldDB" id="A0A9N9QR34"/>
<dbReference type="OrthoDB" id="9950633at2759"/>